<evidence type="ECO:0000256" key="1">
    <source>
        <dbReference type="ARBA" id="ARBA00022490"/>
    </source>
</evidence>
<dbReference type="OrthoDB" id="29650at2"/>
<dbReference type="EMBL" id="CP019605">
    <property type="protein sequence ID" value="AQP43531.1"/>
    <property type="molecule type" value="Genomic_DNA"/>
</dbReference>
<dbReference type="InterPro" id="IPR029063">
    <property type="entry name" value="SAM-dependent_MTases_sf"/>
</dbReference>
<evidence type="ECO:0000256" key="2">
    <source>
        <dbReference type="ARBA" id="ARBA00022552"/>
    </source>
</evidence>
<evidence type="ECO:0000256" key="3">
    <source>
        <dbReference type="ARBA" id="ARBA00022603"/>
    </source>
</evidence>
<dbReference type="Proteomes" id="UP000188324">
    <property type="component" value="Chromosome"/>
</dbReference>
<reference evidence="7 8" key="1">
    <citation type="journal article" date="2016" name="Int. J. Syst. Evol. Microbiol.">
        <title>Tessaracoccus flavus sp. nov., isolated from the drainage system of a lindane-producing factory.</title>
        <authorList>
            <person name="Kumari R."/>
            <person name="Singh P."/>
            <person name="Schumann P."/>
            <person name="Lal R."/>
        </authorList>
    </citation>
    <scope>NUCLEOTIDE SEQUENCE [LARGE SCALE GENOMIC DNA]</scope>
    <source>
        <strain evidence="7 8">RP1T</strain>
    </source>
</reference>
<dbReference type="InterPro" id="IPR058679">
    <property type="entry name" value="RlmG_N"/>
</dbReference>
<feature type="domain" description="Methyltransferase small" evidence="5">
    <location>
        <begin position="157"/>
        <end position="323"/>
    </location>
</feature>
<dbReference type="Pfam" id="PF26049">
    <property type="entry name" value="RLMG_N"/>
    <property type="match status" value="1"/>
</dbReference>
<keyword evidence="1" id="KW-0963">Cytoplasm</keyword>
<dbReference type="SUPFAM" id="SSF53335">
    <property type="entry name" value="S-adenosyl-L-methionine-dependent methyltransferases"/>
    <property type="match status" value="1"/>
</dbReference>
<evidence type="ECO:0000313" key="7">
    <source>
        <dbReference type="EMBL" id="AQP43531.1"/>
    </source>
</evidence>
<feature type="domain" description="RlmG N-terminal" evidence="6">
    <location>
        <begin position="65"/>
        <end position="133"/>
    </location>
</feature>
<evidence type="ECO:0000259" key="6">
    <source>
        <dbReference type="Pfam" id="PF26049"/>
    </source>
</evidence>
<keyword evidence="3" id="KW-0489">Methyltransferase</keyword>
<evidence type="ECO:0000313" key="8">
    <source>
        <dbReference type="Proteomes" id="UP000188324"/>
    </source>
</evidence>
<evidence type="ECO:0000259" key="5">
    <source>
        <dbReference type="Pfam" id="PF05175"/>
    </source>
</evidence>
<keyword evidence="4" id="KW-0808">Transferase</keyword>
<organism evidence="7 8">
    <name type="scientific">Tessaracoccus flavus</name>
    <dbReference type="NCBI Taxonomy" id="1610493"/>
    <lineage>
        <taxon>Bacteria</taxon>
        <taxon>Bacillati</taxon>
        <taxon>Actinomycetota</taxon>
        <taxon>Actinomycetes</taxon>
        <taxon>Propionibacteriales</taxon>
        <taxon>Propionibacteriaceae</taxon>
        <taxon>Tessaracoccus</taxon>
    </lineage>
</organism>
<proteinExistence type="predicted"/>
<dbReference type="STRING" id="1610493.RPIT_00780"/>
<accession>A0A1Q2CBQ3</accession>
<dbReference type="GO" id="GO:0032259">
    <property type="term" value="P:methylation"/>
    <property type="evidence" value="ECO:0007669"/>
    <property type="project" value="UniProtKB-KW"/>
</dbReference>
<dbReference type="InterPro" id="IPR002052">
    <property type="entry name" value="DNA_methylase_N6_adenine_CS"/>
</dbReference>
<gene>
    <name evidence="7" type="ORF">RPIT_00780</name>
</gene>
<sequence>MRDVVDDLIWDEAPKEASAVALLDAPALVEDALTLTDDVRVFCDDWRDAALVPSELLVEHPTDLAGVDLALARLPKSLAALDEQAALVQGAQDVTFVGGARIKHMNLTMNEVLGKHFTAVAASLGRSKSRVLRAWGPNGLESDWPKVRDHDDLGFAVAAHGATFGGTKIDPGSRLLLAALRGAGRTPGLEGEDVLDFGCGNGTLAMWLARDGRTVSARDVSWSAVAGTVVAAEVNGVEVDATWGDGLADYPDDSFDAIVTNPPFHKGFAKDSADTLAMFDDAARVLRPGGQLWCVFNSHLPWRKELNVRVGRTQVALQDPHYTATVTVARA</sequence>
<dbReference type="InterPro" id="IPR007848">
    <property type="entry name" value="Small_mtfrase_dom"/>
</dbReference>
<dbReference type="Pfam" id="PF05175">
    <property type="entry name" value="MTS"/>
    <property type="match status" value="1"/>
</dbReference>
<dbReference type="GO" id="GO:0006364">
    <property type="term" value="P:rRNA processing"/>
    <property type="evidence" value="ECO:0007669"/>
    <property type="project" value="UniProtKB-KW"/>
</dbReference>
<dbReference type="PANTHER" id="PTHR47816">
    <property type="entry name" value="RIBOSOMAL RNA SMALL SUBUNIT METHYLTRANSFERASE C"/>
    <property type="match status" value="1"/>
</dbReference>
<keyword evidence="2" id="KW-0698">rRNA processing</keyword>
<dbReference type="GO" id="GO:0008170">
    <property type="term" value="F:N-methyltransferase activity"/>
    <property type="evidence" value="ECO:0007669"/>
    <property type="project" value="UniProtKB-ARBA"/>
</dbReference>
<dbReference type="Gene3D" id="3.40.50.150">
    <property type="entry name" value="Vaccinia Virus protein VP39"/>
    <property type="match status" value="2"/>
</dbReference>
<dbReference type="KEGG" id="tfl:RPIT_00780"/>
<protein>
    <submittedName>
        <fullName evidence="7">Uncharacterized protein</fullName>
    </submittedName>
</protein>
<dbReference type="PANTHER" id="PTHR47816:SF4">
    <property type="entry name" value="RIBOSOMAL RNA SMALL SUBUNIT METHYLTRANSFERASE C"/>
    <property type="match status" value="1"/>
</dbReference>
<evidence type="ECO:0000256" key="4">
    <source>
        <dbReference type="ARBA" id="ARBA00022679"/>
    </source>
</evidence>
<dbReference type="AlphaFoldDB" id="A0A1Q2CBQ3"/>
<dbReference type="RefSeq" id="WP_077339606.1">
    <property type="nucleotide sequence ID" value="NZ_CP019605.1"/>
</dbReference>
<dbReference type="GO" id="GO:0008757">
    <property type="term" value="F:S-adenosylmethionine-dependent methyltransferase activity"/>
    <property type="evidence" value="ECO:0007669"/>
    <property type="project" value="InterPro"/>
</dbReference>
<dbReference type="InterPro" id="IPR046977">
    <property type="entry name" value="RsmC/RlmG"/>
</dbReference>
<dbReference type="CDD" id="cd02440">
    <property type="entry name" value="AdoMet_MTases"/>
    <property type="match status" value="1"/>
</dbReference>
<keyword evidence="8" id="KW-1185">Reference proteome</keyword>
<name>A0A1Q2CBQ3_9ACTN</name>
<dbReference type="PROSITE" id="PS00092">
    <property type="entry name" value="N6_MTASE"/>
    <property type="match status" value="1"/>
</dbReference>
<dbReference type="GO" id="GO:0003676">
    <property type="term" value="F:nucleic acid binding"/>
    <property type="evidence" value="ECO:0007669"/>
    <property type="project" value="InterPro"/>
</dbReference>